<keyword evidence="2" id="KW-1185">Reference proteome</keyword>
<protein>
    <submittedName>
        <fullName evidence="1">Uncharacterized protein</fullName>
    </submittedName>
</protein>
<proteinExistence type="predicted"/>
<dbReference type="Proteomes" id="UP000183413">
    <property type="component" value="Unassembled WGS sequence"/>
</dbReference>
<evidence type="ECO:0000313" key="2">
    <source>
        <dbReference type="Proteomes" id="UP000183413"/>
    </source>
</evidence>
<dbReference type="EMBL" id="FOVH01000005">
    <property type="protein sequence ID" value="SFO36623.1"/>
    <property type="molecule type" value="Genomic_DNA"/>
</dbReference>
<evidence type="ECO:0000313" key="1">
    <source>
        <dbReference type="EMBL" id="SFO36623.1"/>
    </source>
</evidence>
<accession>A0A1I5GL00</accession>
<dbReference type="AlphaFoldDB" id="A0A1I5GL00"/>
<organism evidence="1 2">
    <name type="scientific">Actinomadura madurae</name>
    <dbReference type="NCBI Taxonomy" id="1993"/>
    <lineage>
        <taxon>Bacteria</taxon>
        <taxon>Bacillati</taxon>
        <taxon>Actinomycetota</taxon>
        <taxon>Actinomycetes</taxon>
        <taxon>Streptosporangiales</taxon>
        <taxon>Thermomonosporaceae</taxon>
        <taxon>Actinomadura</taxon>
    </lineage>
</organism>
<gene>
    <name evidence="1" type="ORF">SAMN04489713_105261</name>
</gene>
<dbReference type="InParanoid" id="A0A1I5GL00"/>
<name>A0A1I5GL00_9ACTN</name>
<sequence>MLIDITLVASLSIIVVARISALRWCTVLALAE</sequence>
<reference evidence="1 2" key="1">
    <citation type="submission" date="2016-10" db="EMBL/GenBank/DDBJ databases">
        <authorList>
            <person name="de Groot N.N."/>
        </authorList>
    </citation>
    <scope>NUCLEOTIDE SEQUENCE [LARGE SCALE GENOMIC DNA]</scope>
    <source>
        <strain evidence="1 2">DSM 43067</strain>
    </source>
</reference>